<protein>
    <submittedName>
        <fullName evidence="9">Branched-subunit amino acid permease</fullName>
    </submittedName>
</protein>
<evidence type="ECO:0000256" key="3">
    <source>
        <dbReference type="ARBA" id="ARBA00022448"/>
    </source>
</evidence>
<keyword evidence="6 8" id="KW-1133">Transmembrane helix</keyword>
<dbReference type="GO" id="GO:0005886">
    <property type="term" value="C:plasma membrane"/>
    <property type="evidence" value="ECO:0007669"/>
    <property type="project" value="UniProtKB-SubCell"/>
</dbReference>
<feature type="transmembrane region" description="Helical" evidence="8">
    <location>
        <begin position="12"/>
        <end position="32"/>
    </location>
</feature>
<keyword evidence="3" id="KW-0813">Transport</keyword>
<name>A0A4Q7VYJ4_9ACTN</name>
<comment type="caution">
    <text evidence="9">The sequence shown here is derived from an EMBL/GenBank/DDBJ whole genome shotgun (WGS) entry which is preliminary data.</text>
</comment>
<dbReference type="RefSeq" id="WP_130449937.1">
    <property type="nucleotide sequence ID" value="NZ_SHKR01000018.1"/>
</dbReference>
<comment type="similarity">
    <text evidence="2">Belongs to the AzlC family.</text>
</comment>
<evidence type="ECO:0000256" key="6">
    <source>
        <dbReference type="ARBA" id="ARBA00022989"/>
    </source>
</evidence>
<keyword evidence="7 8" id="KW-0472">Membrane</keyword>
<dbReference type="AlphaFoldDB" id="A0A4Q7VYJ4"/>
<evidence type="ECO:0000256" key="2">
    <source>
        <dbReference type="ARBA" id="ARBA00010735"/>
    </source>
</evidence>
<feature type="transmembrane region" description="Helical" evidence="8">
    <location>
        <begin position="128"/>
        <end position="149"/>
    </location>
</feature>
<keyword evidence="5 8" id="KW-0812">Transmembrane</keyword>
<feature type="transmembrane region" description="Helical" evidence="8">
    <location>
        <begin position="183"/>
        <end position="216"/>
    </location>
</feature>
<keyword evidence="10" id="KW-1185">Reference proteome</keyword>
<organism evidence="9 10">
    <name type="scientific">Kribbella rubisoli</name>
    <dbReference type="NCBI Taxonomy" id="3075929"/>
    <lineage>
        <taxon>Bacteria</taxon>
        <taxon>Bacillati</taxon>
        <taxon>Actinomycetota</taxon>
        <taxon>Actinomycetes</taxon>
        <taxon>Propionibacteriales</taxon>
        <taxon>Kribbellaceae</taxon>
        <taxon>Kribbella</taxon>
    </lineage>
</organism>
<accession>A0A4Q7VYJ4</accession>
<dbReference type="Pfam" id="PF03591">
    <property type="entry name" value="AzlC"/>
    <property type="match status" value="1"/>
</dbReference>
<sequence>MRSPDRESFVGGLRLGVGPALATGVLALNFGAEARARGWGSVETVAFSAFAFSGSAQFTLLSSLSGATVLAAIVAAMVINVRYMVMSVAIAPSLRGGRFARVLQAQAIVDASFVAAHEEDNRYDVWRLIGVSVPQWICWTAGTAAGVLAAPSPELMHRLGLDVAFPAFFIILLIDEVRRSRRAVLACVLGAMISAGLLFVTGPSYALLGAAAATLIGLRRRRPDEAVAVDPGRQRR</sequence>
<evidence type="ECO:0000256" key="1">
    <source>
        <dbReference type="ARBA" id="ARBA00004651"/>
    </source>
</evidence>
<reference evidence="9 10" key="1">
    <citation type="journal article" date="2015" name="Stand. Genomic Sci.">
        <title>Genomic Encyclopedia of Bacterial and Archaeal Type Strains, Phase III: the genomes of soil and plant-associated and newly described type strains.</title>
        <authorList>
            <person name="Whitman W.B."/>
            <person name="Woyke T."/>
            <person name="Klenk H.P."/>
            <person name="Zhou Y."/>
            <person name="Lilburn T.G."/>
            <person name="Beck B.J."/>
            <person name="De Vos P."/>
            <person name="Vandamme P."/>
            <person name="Eisen J.A."/>
            <person name="Garrity G."/>
            <person name="Hugenholtz P."/>
            <person name="Kyrpides N.C."/>
        </authorList>
    </citation>
    <scope>NUCLEOTIDE SEQUENCE [LARGE SCALE GENOMIC DNA]</scope>
    <source>
        <strain evidence="9 10">VKM Ac-2540</strain>
    </source>
</reference>
<keyword evidence="4" id="KW-1003">Cell membrane</keyword>
<feature type="transmembrane region" description="Helical" evidence="8">
    <location>
        <begin position="155"/>
        <end position="174"/>
    </location>
</feature>
<dbReference type="PANTHER" id="PTHR34979:SF1">
    <property type="entry name" value="INNER MEMBRANE PROTEIN YGAZ"/>
    <property type="match status" value="1"/>
</dbReference>
<dbReference type="OrthoDB" id="8908907at2"/>
<evidence type="ECO:0000256" key="4">
    <source>
        <dbReference type="ARBA" id="ARBA00022475"/>
    </source>
</evidence>
<dbReference type="GO" id="GO:1903785">
    <property type="term" value="P:L-valine transmembrane transport"/>
    <property type="evidence" value="ECO:0007669"/>
    <property type="project" value="TreeGrafter"/>
</dbReference>
<evidence type="ECO:0000256" key="8">
    <source>
        <dbReference type="SAM" id="Phobius"/>
    </source>
</evidence>
<dbReference type="EMBL" id="SHKR01000018">
    <property type="protein sequence ID" value="RZU01844.1"/>
    <property type="molecule type" value="Genomic_DNA"/>
</dbReference>
<comment type="subcellular location">
    <subcellularLocation>
        <location evidence="1">Cell membrane</location>
        <topology evidence="1">Multi-pass membrane protein</topology>
    </subcellularLocation>
</comment>
<feature type="transmembrane region" description="Helical" evidence="8">
    <location>
        <begin position="70"/>
        <end position="91"/>
    </location>
</feature>
<dbReference type="Proteomes" id="UP000292027">
    <property type="component" value="Unassembled WGS sequence"/>
</dbReference>
<evidence type="ECO:0000313" key="10">
    <source>
        <dbReference type="Proteomes" id="UP000292027"/>
    </source>
</evidence>
<evidence type="ECO:0000256" key="7">
    <source>
        <dbReference type="ARBA" id="ARBA00023136"/>
    </source>
</evidence>
<proteinExistence type="inferred from homology"/>
<gene>
    <name evidence="9" type="ORF">EV645_7943</name>
</gene>
<dbReference type="PANTHER" id="PTHR34979">
    <property type="entry name" value="INNER MEMBRANE PROTEIN YGAZ"/>
    <property type="match status" value="1"/>
</dbReference>
<dbReference type="InterPro" id="IPR011606">
    <property type="entry name" value="Brnchd-chn_aa_trnsp_permease"/>
</dbReference>
<evidence type="ECO:0000313" key="9">
    <source>
        <dbReference type="EMBL" id="RZU01844.1"/>
    </source>
</evidence>
<evidence type="ECO:0000256" key="5">
    <source>
        <dbReference type="ARBA" id="ARBA00022692"/>
    </source>
</evidence>
<feature type="transmembrane region" description="Helical" evidence="8">
    <location>
        <begin position="44"/>
        <end position="64"/>
    </location>
</feature>